<sequence>MNAKLFKEITEHRSLTRLTIVKPRCKIHVSKLYSLMHPTNSNDLRINQLRSLRTVRYTNPYATQIAKISKSLSSQNSESHESQDVIRFDKSLQELRDLRSQLHYAANYCETTFLNTKHKKKVVENTKEYLSRAVVAVVDHLGCVSANLNSSISKNSEFSEAELRINCLKQVTITSVEKSNEDVRDSNSQVSTKVPLNKQAGDLPLFLHTCTQKSTSTKNLWSATSTEKGDTKLVLPVRDGLSILSRNPNPTFHFQQCSPKHGRSTLIRKSSPHTNDLLSLIRRSKRAT</sequence>
<accession>A0AAV1RQ89</accession>
<comment type="caution">
    <text evidence="3">The sequence shown here is derived from an EMBL/GenBank/DDBJ whole genome shotgun (WGS) entry which is preliminary data.</text>
</comment>
<dbReference type="InterPro" id="IPR028457">
    <property type="entry name" value="ABI"/>
</dbReference>
<evidence type="ECO:0000313" key="4">
    <source>
        <dbReference type="Proteomes" id="UP001314170"/>
    </source>
</evidence>
<proteinExistence type="inferred from homology"/>
<dbReference type="Proteomes" id="UP001314170">
    <property type="component" value="Unassembled WGS sequence"/>
</dbReference>
<gene>
    <name evidence="3" type="ORF">DCAF_LOCUS12453</name>
</gene>
<dbReference type="Gene3D" id="6.10.140.1620">
    <property type="match status" value="1"/>
</dbReference>
<dbReference type="PANTHER" id="PTHR10460:SF11">
    <property type="entry name" value="PROTEIN ABIL5-RELATED"/>
    <property type="match status" value="1"/>
</dbReference>
<protein>
    <recommendedName>
        <fullName evidence="5">Protein ABIL5</fullName>
    </recommendedName>
</protein>
<dbReference type="EMBL" id="CAWUPB010001087">
    <property type="protein sequence ID" value="CAK7337419.1"/>
    <property type="molecule type" value="Genomic_DNA"/>
</dbReference>
<dbReference type="PANTHER" id="PTHR10460">
    <property type="entry name" value="ABL INTERACTOR FAMILY MEMBER"/>
    <property type="match status" value="1"/>
</dbReference>
<dbReference type="AlphaFoldDB" id="A0AAV1RQ89"/>
<comment type="similarity">
    <text evidence="1">Belongs to the ABI family.</text>
</comment>
<keyword evidence="4" id="KW-1185">Reference proteome</keyword>
<evidence type="ECO:0000313" key="3">
    <source>
        <dbReference type="EMBL" id="CAK7337419.1"/>
    </source>
</evidence>
<evidence type="ECO:0000256" key="1">
    <source>
        <dbReference type="ARBA" id="ARBA00010020"/>
    </source>
</evidence>
<name>A0AAV1RQ89_9ROSI</name>
<reference evidence="3 4" key="1">
    <citation type="submission" date="2024-01" db="EMBL/GenBank/DDBJ databases">
        <authorList>
            <person name="Waweru B."/>
        </authorList>
    </citation>
    <scope>NUCLEOTIDE SEQUENCE [LARGE SCALE GENOMIC DNA]</scope>
</reference>
<evidence type="ECO:0000256" key="2">
    <source>
        <dbReference type="ARBA" id="ARBA00025223"/>
    </source>
</evidence>
<organism evidence="3 4">
    <name type="scientific">Dovyalis caffra</name>
    <dbReference type="NCBI Taxonomy" id="77055"/>
    <lineage>
        <taxon>Eukaryota</taxon>
        <taxon>Viridiplantae</taxon>
        <taxon>Streptophyta</taxon>
        <taxon>Embryophyta</taxon>
        <taxon>Tracheophyta</taxon>
        <taxon>Spermatophyta</taxon>
        <taxon>Magnoliopsida</taxon>
        <taxon>eudicotyledons</taxon>
        <taxon>Gunneridae</taxon>
        <taxon>Pentapetalae</taxon>
        <taxon>rosids</taxon>
        <taxon>fabids</taxon>
        <taxon>Malpighiales</taxon>
        <taxon>Salicaceae</taxon>
        <taxon>Flacourtieae</taxon>
        <taxon>Dovyalis</taxon>
    </lineage>
</organism>
<comment type="function">
    <text evidence="2">Involved in regulation of actin and microtubule organization. Part of a WAVE complex that activates the Arp2/3 complex.</text>
</comment>
<evidence type="ECO:0008006" key="5">
    <source>
        <dbReference type="Google" id="ProtNLM"/>
    </source>
</evidence>